<dbReference type="EMBL" id="KZ345107">
    <property type="protein sequence ID" value="PIO75770.1"/>
    <property type="molecule type" value="Genomic_DNA"/>
</dbReference>
<evidence type="ECO:0000256" key="1">
    <source>
        <dbReference type="SAM" id="MobiDB-lite"/>
    </source>
</evidence>
<accession>A0A2G9V201</accession>
<name>A0A2G9V201_TELCI</name>
<dbReference type="Gene3D" id="3.30.1370.30">
    <property type="match status" value="1"/>
</dbReference>
<keyword evidence="3" id="KW-1185">Reference proteome</keyword>
<organism evidence="2 3">
    <name type="scientific">Teladorsagia circumcincta</name>
    <name type="common">Brown stomach worm</name>
    <name type="synonym">Ostertagia circumcincta</name>
    <dbReference type="NCBI Taxonomy" id="45464"/>
    <lineage>
        <taxon>Eukaryota</taxon>
        <taxon>Metazoa</taxon>
        <taxon>Ecdysozoa</taxon>
        <taxon>Nematoda</taxon>
        <taxon>Chromadorea</taxon>
        <taxon>Rhabditida</taxon>
        <taxon>Rhabditina</taxon>
        <taxon>Rhabditomorpha</taxon>
        <taxon>Strongyloidea</taxon>
        <taxon>Trichostrongylidae</taxon>
        <taxon>Teladorsagia</taxon>
    </lineage>
</organism>
<feature type="compositionally biased region" description="Basic and acidic residues" evidence="1">
    <location>
        <begin position="58"/>
        <end position="67"/>
    </location>
</feature>
<protein>
    <submittedName>
        <fullName evidence="2">Uncharacterized protein</fullName>
    </submittedName>
</protein>
<reference evidence="2 3" key="1">
    <citation type="submission" date="2015-09" db="EMBL/GenBank/DDBJ databases">
        <title>Draft genome of the parasitic nematode Teladorsagia circumcincta isolate WARC Sus (inbred).</title>
        <authorList>
            <person name="Mitreva M."/>
        </authorList>
    </citation>
    <scope>NUCLEOTIDE SEQUENCE [LARGE SCALE GENOMIC DNA]</scope>
    <source>
        <strain evidence="2 3">S</strain>
    </source>
</reference>
<evidence type="ECO:0000313" key="2">
    <source>
        <dbReference type="EMBL" id="PIO75770.1"/>
    </source>
</evidence>
<sequence>MNDYKGNEGERKMIDEKGRNCGNMERMNILSGALNSINNTEKRGKRQILIRPASKDQPSVRHPNEIH</sequence>
<dbReference type="AlphaFoldDB" id="A0A2G9V201"/>
<proteinExistence type="predicted"/>
<gene>
    <name evidence="2" type="ORF">TELCIR_02175</name>
</gene>
<feature type="region of interest" description="Disordered" evidence="1">
    <location>
        <begin position="36"/>
        <end position="67"/>
    </location>
</feature>
<dbReference type="OrthoDB" id="10250260at2759"/>
<dbReference type="Proteomes" id="UP000230423">
    <property type="component" value="Unassembled WGS sequence"/>
</dbReference>
<evidence type="ECO:0000313" key="3">
    <source>
        <dbReference type="Proteomes" id="UP000230423"/>
    </source>
</evidence>